<evidence type="ECO:0000256" key="4">
    <source>
        <dbReference type="ARBA" id="ARBA00023125"/>
    </source>
</evidence>
<dbReference type="InterPro" id="IPR011008">
    <property type="entry name" value="Dimeric_a/b-barrel"/>
</dbReference>
<evidence type="ECO:0000256" key="6">
    <source>
        <dbReference type="ARBA" id="ARBA00023242"/>
    </source>
</evidence>
<protein>
    <recommendedName>
        <fullName evidence="9">HSF-type DNA-binding domain-containing protein</fullName>
    </recommendedName>
</protein>
<feature type="region of interest" description="Disordered" evidence="8">
    <location>
        <begin position="338"/>
        <end position="357"/>
    </location>
</feature>
<dbReference type="Proteomes" id="UP000078561">
    <property type="component" value="Unassembled WGS sequence"/>
</dbReference>
<dbReference type="STRING" id="4829.A0A168MPI2"/>
<dbReference type="InParanoid" id="A0A168MPI2"/>
<keyword evidence="5" id="KW-0804">Transcription</keyword>
<keyword evidence="6" id="KW-0539">Nucleus</keyword>
<dbReference type="SUPFAM" id="SSF54909">
    <property type="entry name" value="Dimeric alpha+beta barrel"/>
    <property type="match status" value="1"/>
</dbReference>
<dbReference type="GO" id="GO:0005634">
    <property type="term" value="C:nucleus"/>
    <property type="evidence" value="ECO:0007669"/>
    <property type="project" value="UniProtKB-SubCell"/>
</dbReference>
<dbReference type="InterPro" id="IPR005545">
    <property type="entry name" value="YCII"/>
</dbReference>
<proteinExistence type="inferred from homology"/>
<dbReference type="Gene3D" id="3.30.70.1060">
    <property type="entry name" value="Dimeric alpha+beta barrel"/>
    <property type="match status" value="1"/>
</dbReference>
<comment type="subcellular location">
    <subcellularLocation>
        <location evidence="1">Nucleus</location>
    </subcellularLocation>
</comment>
<evidence type="ECO:0000256" key="5">
    <source>
        <dbReference type="ARBA" id="ARBA00023163"/>
    </source>
</evidence>
<evidence type="ECO:0000256" key="1">
    <source>
        <dbReference type="ARBA" id="ARBA00004123"/>
    </source>
</evidence>
<keyword evidence="4" id="KW-0238">DNA-binding</keyword>
<dbReference type="Pfam" id="PF00447">
    <property type="entry name" value="HSF_DNA-bind"/>
    <property type="match status" value="1"/>
</dbReference>
<dbReference type="FunFam" id="1.10.10.10:FF:000027">
    <property type="entry name" value="Heat shock transcription factor 1"/>
    <property type="match status" value="1"/>
</dbReference>
<feature type="domain" description="HSF-type DNA-binding" evidence="9">
    <location>
        <begin position="91"/>
        <end position="115"/>
    </location>
</feature>
<dbReference type="InterPro" id="IPR036388">
    <property type="entry name" value="WH-like_DNA-bd_sf"/>
</dbReference>
<feature type="region of interest" description="Disordered" evidence="8">
    <location>
        <begin position="262"/>
        <end position="333"/>
    </location>
</feature>
<name>A0A168MPI2_ABSGL</name>
<reference evidence="10" key="1">
    <citation type="submission" date="2016-04" db="EMBL/GenBank/DDBJ databases">
        <authorList>
            <person name="Evans L.H."/>
            <person name="Alamgir A."/>
            <person name="Owens N."/>
            <person name="Weber N.D."/>
            <person name="Virtaneva K."/>
            <person name="Barbian K."/>
            <person name="Babar A."/>
            <person name="Rosenke K."/>
        </authorList>
    </citation>
    <scope>NUCLEOTIDE SEQUENCE [LARGE SCALE GENOMIC DNA]</scope>
    <source>
        <strain evidence="10">CBS 101.48</strain>
    </source>
</reference>
<sequence length="701" mass="78058">MNNNPSSIKELYPDLSASQLSSQLPGTHLNQTTISSAHDQRSAGVHKNVAPFLNKVYIMVNDPSTDDLIHWSADGKSFFVVRHEDFARSVLPRFFKHSNFSSFVRQLNMYGFHKVPHLQNGVLLSDNDSEQWEFSNPHFQRNQPDLLLLVTRKKGRETDEKDGSTAQGNSTSSNGSSNNSHIDLHRILEEIQVIKQHQMNISSQLKSIQSDNSILWQETISARERHQRHQETIDKILRFLASVFSNDKSVAIPRKRRFLLEAPDQDATMDSRRQEQQDGSHNDDKTNERPAKAQKTEPTPEFKLEDYVPGLKGQTGNSSSSSSTTQPQNPTSELADAIASNDKSKQSSSSSSPSSSVASWIYPMSLPQDLTQVMNTQQIQGLQSLISLAQSHPALLSQLTSDVVNTYHQGNLPTTTNNNTSTTTPATKSSNSAFDPATLHDNNVIATIPPSNPSQTDNTSSNDESHQQQTNGAPTKPSLPQISNNIRQIACTADDINTGIDMLGSNIEALAHQLGFDPTKSDDDLLGYVDMDKFMQEYGPTDGDDNVYPTETFSPATTTPASPNNTDNSMKWTIYPPFLYNTHTLPLYYGSRKQFIVMIHDYTDENALNRRMIARPKHLAMAQEAHETGYILCGGALFDSHETRKMVGSMMICQAHSEEELEQKIANDPYVLGKVWEKWTITPYRNAIGLEKELAGVPVVI</sequence>
<evidence type="ECO:0000313" key="10">
    <source>
        <dbReference type="EMBL" id="SAL98937.1"/>
    </source>
</evidence>
<dbReference type="PROSITE" id="PS00434">
    <property type="entry name" value="HSF_DOMAIN"/>
    <property type="match status" value="1"/>
</dbReference>
<feature type="compositionally biased region" description="Basic and acidic residues" evidence="8">
    <location>
        <begin position="269"/>
        <end position="306"/>
    </location>
</feature>
<dbReference type="EMBL" id="LT552383">
    <property type="protein sequence ID" value="SAL98937.1"/>
    <property type="molecule type" value="Genomic_DNA"/>
</dbReference>
<evidence type="ECO:0000259" key="9">
    <source>
        <dbReference type="PROSITE" id="PS00434"/>
    </source>
</evidence>
<dbReference type="InterPro" id="IPR036390">
    <property type="entry name" value="WH_DNA-bd_sf"/>
</dbReference>
<evidence type="ECO:0000256" key="8">
    <source>
        <dbReference type="SAM" id="MobiDB-lite"/>
    </source>
</evidence>
<organism evidence="10">
    <name type="scientific">Absidia glauca</name>
    <name type="common">Pin mould</name>
    <dbReference type="NCBI Taxonomy" id="4829"/>
    <lineage>
        <taxon>Eukaryota</taxon>
        <taxon>Fungi</taxon>
        <taxon>Fungi incertae sedis</taxon>
        <taxon>Mucoromycota</taxon>
        <taxon>Mucoromycotina</taxon>
        <taxon>Mucoromycetes</taxon>
        <taxon>Mucorales</taxon>
        <taxon>Cunninghamellaceae</taxon>
        <taxon>Absidia</taxon>
    </lineage>
</organism>
<dbReference type="PRINTS" id="PR00056">
    <property type="entry name" value="HSFDOMAIN"/>
</dbReference>
<dbReference type="GO" id="GO:0003700">
    <property type="term" value="F:DNA-binding transcription factor activity"/>
    <property type="evidence" value="ECO:0007669"/>
    <property type="project" value="InterPro"/>
</dbReference>
<dbReference type="PANTHER" id="PTHR10015:SF427">
    <property type="entry name" value="HEAT SHOCK FACTOR PROTEIN"/>
    <property type="match status" value="1"/>
</dbReference>
<dbReference type="PANTHER" id="PTHR10015">
    <property type="entry name" value="HEAT SHOCK TRANSCRIPTION FACTOR"/>
    <property type="match status" value="1"/>
</dbReference>
<feature type="compositionally biased region" description="Low complexity" evidence="8">
    <location>
        <begin position="346"/>
        <end position="357"/>
    </location>
</feature>
<dbReference type="AlphaFoldDB" id="A0A168MPI2"/>
<keyword evidence="3" id="KW-0805">Transcription regulation</keyword>
<comment type="similarity">
    <text evidence="2 7">Belongs to the HSF family.</text>
</comment>
<feature type="compositionally biased region" description="Polar residues" evidence="8">
    <location>
        <begin position="453"/>
        <end position="481"/>
    </location>
</feature>
<dbReference type="InterPro" id="IPR000232">
    <property type="entry name" value="HSF_DNA-bd"/>
</dbReference>
<feature type="compositionally biased region" description="Low complexity" evidence="8">
    <location>
        <begin position="314"/>
        <end position="332"/>
    </location>
</feature>
<evidence type="ECO:0000256" key="3">
    <source>
        <dbReference type="ARBA" id="ARBA00023015"/>
    </source>
</evidence>
<feature type="compositionally biased region" description="Low complexity" evidence="8">
    <location>
        <begin position="164"/>
        <end position="180"/>
    </location>
</feature>
<dbReference type="SUPFAM" id="SSF46785">
    <property type="entry name" value="Winged helix' DNA-binding domain"/>
    <property type="match status" value="1"/>
</dbReference>
<feature type="region of interest" description="Disordered" evidence="8">
    <location>
        <begin position="156"/>
        <end position="180"/>
    </location>
</feature>
<dbReference type="OrthoDB" id="60033at2759"/>
<keyword evidence="11" id="KW-1185">Reference proteome</keyword>
<feature type="compositionally biased region" description="Low complexity" evidence="8">
    <location>
        <begin position="413"/>
        <end position="433"/>
    </location>
</feature>
<evidence type="ECO:0000313" key="11">
    <source>
        <dbReference type="Proteomes" id="UP000078561"/>
    </source>
</evidence>
<gene>
    <name evidence="10" type="primary">ABSGL_04508.1 scaffold 5475</name>
</gene>
<dbReference type="Gene3D" id="1.10.10.10">
    <property type="entry name" value="Winged helix-like DNA-binding domain superfamily/Winged helix DNA-binding domain"/>
    <property type="match status" value="1"/>
</dbReference>
<accession>A0A168MPI2</accession>
<evidence type="ECO:0000256" key="7">
    <source>
        <dbReference type="RuleBase" id="RU004020"/>
    </source>
</evidence>
<dbReference type="SMART" id="SM00415">
    <property type="entry name" value="HSF"/>
    <property type="match status" value="1"/>
</dbReference>
<feature type="region of interest" description="Disordered" evidence="8">
    <location>
        <begin position="410"/>
        <end position="481"/>
    </location>
</feature>
<dbReference type="Pfam" id="PF03795">
    <property type="entry name" value="YCII"/>
    <property type="match status" value="1"/>
</dbReference>
<evidence type="ECO:0000256" key="2">
    <source>
        <dbReference type="ARBA" id="ARBA00006403"/>
    </source>
</evidence>
<dbReference type="GO" id="GO:0043565">
    <property type="term" value="F:sequence-specific DNA binding"/>
    <property type="evidence" value="ECO:0007669"/>
    <property type="project" value="InterPro"/>
</dbReference>